<dbReference type="PANTHER" id="PTHR46250:SF15">
    <property type="entry name" value="OS01G0523800 PROTEIN"/>
    <property type="match status" value="1"/>
</dbReference>
<name>A0AAW2UER3_9LAMI</name>
<dbReference type="AlphaFoldDB" id="A0AAW2UER3"/>
<dbReference type="GO" id="GO:0046872">
    <property type="term" value="F:metal ion binding"/>
    <property type="evidence" value="ECO:0007669"/>
    <property type="project" value="UniProtKB-KW"/>
</dbReference>
<dbReference type="EMBL" id="JACGWN010000012">
    <property type="protein sequence ID" value="KAL0415779.1"/>
    <property type="molecule type" value="Genomic_DNA"/>
</dbReference>
<sequence length="459" mass="52039">MSGWEGSVADGRVFCSAVSRPIGNYYLCNNGYTNGEGFLTPFRGVRYHLKEWDRGGGGPQTAQELFNLRHAAACNVIERSFGLLKTRWGILRSPSYYSIDVQNRIIVACCLMHNYVRQEMPEDPIDCELHEDPNNAEFGNTEYMDVGDDEGNSNPRRYRAKADKTNTRRTWTQREEEPLVNALRTICCTGWRCKNGLRAGYLNQLEALMCKQFPNTDIRAEPHINSKIHVWKKFYSTLLGMMARVVLGGMTVGRPHCKDNVLQIMAFFPVWCEIFGRDRAEGERIFETTPEIVHTPKINCAQTDTQECYVPTVEWCPEFGYAENDKAISDEIQVTPDPNVHSTASHMKSGSTTKKRKRSKVSDDDGLSNVVSTFCASADARLGEISKKLFVDFLEVEKRSAVFEAVENIPGIDLNDQILVSDRLVDNPKKMDLFFSLPEEARARMVGLKTARCDHLCRE</sequence>
<keyword evidence="2" id="KW-0479">Metal-binding</keyword>
<dbReference type="PANTHER" id="PTHR46250">
    <property type="entry name" value="MYB/SANT-LIKE DNA-BINDING DOMAIN PROTEIN-RELATED"/>
    <property type="match status" value="1"/>
</dbReference>
<evidence type="ECO:0000259" key="4">
    <source>
        <dbReference type="Pfam" id="PF13359"/>
    </source>
</evidence>
<reference evidence="5" key="1">
    <citation type="submission" date="2020-06" db="EMBL/GenBank/DDBJ databases">
        <authorList>
            <person name="Li T."/>
            <person name="Hu X."/>
            <person name="Zhang T."/>
            <person name="Song X."/>
            <person name="Zhang H."/>
            <person name="Dai N."/>
            <person name="Sheng W."/>
            <person name="Hou X."/>
            <person name="Wei L."/>
        </authorList>
    </citation>
    <scope>NUCLEOTIDE SEQUENCE</scope>
    <source>
        <strain evidence="5">KEN1</strain>
        <tissue evidence="5">Leaf</tissue>
    </source>
</reference>
<protein>
    <recommendedName>
        <fullName evidence="4">DDE Tnp4 domain-containing protein</fullName>
    </recommendedName>
</protein>
<evidence type="ECO:0000256" key="2">
    <source>
        <dbReference type="ARBA" id="ARBA00022723"/>
    </source>
</evidence>
<feature type="domain" description="DDE Tnp4" evidence="4">
    <location>
        <begin position="3"/>
        <end position="114"/>
    </location>
</feature>
<organism evidence="5">
    <name type="scientific">Sesamum latifolium</name>
    <dbReference type="NCBI Taxonomy" id="2727402"/>
    <lineage>
        <taxon>Eukaryota</taxon>
        <taxon>Viridiplantae</taxon>
        <taxon>Streptophyta</taxon>
        <taxon>Embryophyta</taxon>
        <taxon>Tracheophyta</taxon>
        <taxon>Spermatophyta</taxon>
        <taxon>Magnoliopsida</taxon>
        <taxon>eudicotyledons</taxon>
        <taxon>Gunneridae</taxon>
        <taxon>Pentapetalae</taxon>
        <taxon>asterids</taxon>
        <taxon>lamiids</taxon>
        <taxon>Lamiales</taxon>
        <taxon>Pedaliaceae</taxon>
        <taxon>Sesamum</taxon>
    </lineage>
</organism>
<dbReference type="InterPro" id="IPR027806">
    <property type="entry name" value="HARBI1_dom"/>
</dbReference>
<reference evidence="5" key="2">
    <citation type="journal article" date="2024" name="Plant">
        <title>Genomic evolution and insights into agronomic trait innovations of Sesamum species.</title>
        <authorList>
            <person name="Miao H."/>
            <person name="Wang L."/>
            <person name="Qu L."/>
            <person name="Liu H."/>
            <person name="Sun Y."/>
            <person name="Le M."/>
            <person name="Wang Q."/>
            <person name="Wei S."/>
            <person name="Zheng Y."/>
            <person name="Lin W."/>
            <person name="Duan Y."/>
            <person name="Cao H."/>
            <person name="Xiong S."/>
            <person name="Wang X."/>
            <person name="Wei L."/>
            <person name="Li C."/>
            <person name="Ma Q."/>
            <person name="Ju M."/>
            <person name="Zhao R."/>
            <person name="Li G."/>
            <person name="Mu C."/>
            <person name="Tian Q."/>
            <person name="Mei H."/>
            <person name="Zhang T."/>
            <person name="Gao T."/>
            <person name="Zhang H."/>
        </authorList>
    </citation>
    <scope>NUCLEOTIDE SEQUENCE</scope>
    <source>
        <strain evidence="5">KEN1</strain>
    </source>
</reference>
<comment type="caution">
    <text evidence="5">The sequence shown here is derived from an EMBL/GenBank/DDBJ whole genome shotgun (WGS) entry which is preliminary data.</text>
</comment>
<comment type="cofactor">
    <cofactor evidence="1">
        <name>a divalent metal cation</name>
        <dbReference type="ChEBI" id="CHEBI:60240"/>
    </cofactor>
</comment>
<accession>A0AAW2UER3</accession>
<proteinExistence type="predicted"/>
<feature type="region of interest" description="Disordered" evidence="3">
    <location>
        <begin position="335"/>
        <end position="365"/>
    </location>
</feature>
<evidence type="ECO:0000256" key="1">
    <source>
        <dbReference type="ARBA" id="ARBA00001968"/>
    </source>
</evidence>
<gene>
    <name evidence="5" type="ORF">Slati_3409800</name>
</gene>
<feature type="region of interest" description="Disordered" evidence="3">
    <location>
        <begin position="138"/>
        <end position="165"/>
    </location>
</feature>
<dbReference type="Pfam" id="PF13359">
    <property type="entry name" value="DDE_Tnp_4"/>
    <property type="match status" value="1"/>
</dbReference>
<evidence type="ECO:0000313" key="5">
    <source>
        <dbReference type="EMBL" id="KAL0415779.1"/>
    </source>
</evidence>
<evidence type="ECO:0000256" key="3">
    <source>
        <dbReference type="SAM" id="MobiDB-lite"/>
    </source>
</evidence>